<name>A0A8S5QH66_9CAUD</name>
<reference evidence="1" key="1">
    <citation type="journal article" date="2021" name="Proc. Natl. Acad. Sci. U.S.A.">
        <title>A Catalog of Tens of Thousands of Viruses from Human Metagenomes Reveals Hidden Associations with Chronic Diseases.</title>
        <authorList>
            <person name="Tisza M.J."/>
            <person name="Buck C.B."/>
        </authorList>
    </citation>
    <scope>NUCLEOTIDE SEQUENCE</scope>
    <source>
        <strain evidence="1">CtdNl2</strain>
    </source>
</reference>
<sequence>MEKYIKKPVVVDAFQYFYNNEKSTEELKNHVGMDNCFFDCDGKLFLRTFEGALKVRDGDYIIKGVKGEFYSCREDIFNLTYNTTKIDTTRFCVHLCEDSFYSFDTFKSIDEAKSFGRKFFTETVDPNDLNDCNCLFNVDDYVDTDLDYFYVSKCKHYMPDVFVDDFIDMMQDTIDEDFSDCYLKGDILNEKEFSEARSVLDYELRKIVVSWFDRFVGTRMPYTAYGEPIKVSKVKG</sequence>
<dbReference type="EMBL" id="BK015652">
    <property type="protein sequence ID" value="DAE18203.1"/>
    <property type="molecule type" value="Genomic_DNA"/>
</dbReference>
<proteinExistence type="predicted"/>
<protein>
    <submittedName>
        <fullName evidence="1">PGDYG protein</fullName>
    </submittedName>
</protein>
<evidence type="ECO:0000313" key="1">
    <source>
        <dbReference type="EMBL" id="DAE18203.1"/>
    </source>
</evidence>
<organism evidence="1">
    <name type="scientific">Myoviridae sp. ctdNl2</name>
    <dbReference type="NCBI Taxonomy" id="2825140"/>
    <lineage>
        <taxon>Viruses</taxon>
        <taxon>Duplodnaviria</taxon>
        <taxon>Heunggongvirae</taxon>
        <taxon>Uroviricota</taxon>
        <taxon>Caudoviricetes</taxon>
    </lineage>
</organism>
<accession>A0A8S5QH66</accession>